<dbReference type="GO" id="GO:0005737">
    <property type="term" value="C:cytoplasm"/>
    <property type="evidence" value="ECO:0007669"/>
    <property type="project" value="TreeGrafter"/>
</dbReference>
<dbReference type="PROSITE" id="PS50011">
    <property type="entry name" value="PROTEIN_KINASE_DOM"/>
    <property type="match status" value="1"/>
</dbReference>
<evidence type="ECO:0000256" key="2">
    <source>
        <dbReference type="PROSITE-ProRule" id="PRU00076"/>
    </source>
</evidence>
<dbReference type="AlphaFoldDB" id="D2VRF4"/>
<dbReference type="CDD" id="cd00054">
    <property type="entry name" value="EGF_CA"/>
    <property type="match status" value="1"/>
</dbReference>
<dbReference type="SMART" id="SM00220">
    <property type="entry name" value="S_TKc"/>
    <property type="match status" value="1"/>
</dbReference>
<dbReference type="InterPro" id="IPR008271">
    <property type="entry name" value="Ser/Thr_kinase_AS"/>
</dbReference>
<dbReference type="RefSeq" id="XP_002673404.1">
    <property type="nucleotide sequence ID" value="XM_002673358.1"/>
</dbReference>
<organism evidence="7">
    <name type="scientific">Naegleria gruberi</name>
    <name type="common">Amoeba</name>
    <dbReference type="NCBI Taxonomy" id="5762"/>
    <lineage>
        <taxon>Eukaryota</taxon>
        <taxon>Discoba</taxon>
        <taxon>Heterolobosea</taxon>
        <taxon>Tetramitia</taxon>
        <taxon>Eutetramitia</taxon>
        <taxon>Vahlkampfiidae</taxon>
        <taxon>Naegleria</taxon>
    </lineage>
</organism>
<dbReference type="VEuPathDB" id="AmoebaDB:NAEGRDRAFT_71566"/>
<dbReference type="InterPro" id="IPR000719">
    <property type="entry name" value="Prot_kinase_dom"/>
</dbReference>
<dbReference type="InParanoid" id="D2VRF4"/>
<dbReference type="InterPro" id="IPR011042">
    <property type="entry name" value="6-blade_b-propeller_TolB-like"/>
</dbReference>
<dbReference type="GO" id="GO:0010506">
    <property type="term" value="P:regulation of autophagy"/>
    <property type="evidence" value="ECO:0007669"/>
    <property type="project" value="InterPro"/>
</dbReference>
<dbReference type="SUPFAM" id="SSF56112">
    <property type="entry name" value="Protein kinase-like (PK-like)"/>
    <property type="match status" value="1"/>
</dbReference>
<comment type="caution">
    <text evidence="2">Lacks conserved residue(s) required for the propagation of feature annotation.</text>
</comment>
<protein>
    <submittedName>
        <fullName evidence="6">Predicted protein</fullName>
    </submittedName>
</protein>
<dbReference type="PROSITE" id="PS00108">
    <property type="entry name" value="PROTEIN_KINASE_ST"/>
    <property type="match status" value="1"/>
</dbReference>
<reference evidence="6 7" key="1">
    <citation type="journal article" date="2010" name="Cell">
        <title>The genome of Naegleria gruberi illuminates early eukaryotic versatility.</title>
        <authorList>
            <person name="Fritz-Laylin L.K."/>
            <person name="Prochnik S.E."/>
            <person name="Ginger M.L."/>
            <person name="Dacks J.B."/>
            <person name="Carpenter M.L."/>
            <person name="Field M.C."/>
            <person name="Kuo A."/>
            <person name="Paredez A."/>
            <person name="Chapman J."/>
            <person name="Pham J."/>
            <person name="Shu S."/>
            <person name="Neupane R."/>
            <person name="Cipriano M."/>
            <person name="Mancuso J."/>
            <person name="Tu H."/>
            <person name="Salamov A."/>
            <person name="Lindquist E."/>
            <person name="Shapiro H."/>
            <person name="Lucas S."/>
            <person name="Grigoriev I.V."/>
            <person name="Cande W.Z."/>
            <person name="Fulton C."/>
            <person name="Rokhsar D.S."/>
            <person name="Dawson S.C."/>
        </authorList>
    </citation>
    <scope>NUCLEOTIDE SEQUENCE [LARGE SCALE GENOMIC DNA]</scope>
    <source>
        <strain evidence="6 7">NEG-M</strain>
    </source>
</reference>
<evidence type="ECO:0000259" key="5">
    <source>
        <dbReference type="PROSITE" id="PS50026"/>
    </source>
</evidence>
<dbReference type="Pfam" id="PF01436">
    <property type="entry name" value="NHL"/>
    <property type="match status" value="1"/>
</dbReference>
<dbReference type="InterPro" id="IPR045269">
    <property type="entry name" value="Atg1-like"/>
</dbReference>
<keyword evidence="7" id="KW-1185">Reference proteome</keyword>
<dbReference type="Gene3D" id="1.10.510.10">
    <property type="entry name" value="Transferase(Phosphotransferase) domain 1"/>
    <property type="match status" value="1"/>
</dbReference>
<dbReference type="KEGG" id="ngr:NAEGRDRAFT_71566"/>
<keyword evidence="1" id="KW-0677">Repeat</keyword>
<dbReference type="PROSITE" id="PS50026">
    <property type="entry name" value="EGF_3"/>
    <property type="match status" value="1"/>
</dbReference>
<name>D2VRF4_NAEGR</name>
<dbReference type="PANTHER" id="PTHR24348:SF68">
    <property type="entry name" value="SERINE_THREONINE-PROTEIN KINASE ATG1C"/>
    <property type="match status" value="1"/>
</dbReference>
<dbReference type="InterPro" id="IPR011009">
    <property type="entry name" value="Kinase-like_dom_sf"/>
</dbReference>
<evidence type="ECO:0000256" key="3">
    <source>
        <dbReference type="PROSITE-ProRule" id="PRU00504"/>
    </source>
</evidence>
<dbReference type="PROSITE" id="PS51125">
    <property type="entry name" value="NHL"/>
    <property type="match status" value="1"/>
</dbReference>
<dbReference type="eggNOG" id="KOG0198">
    <property type="taxonomic scope" value="Eukaryota"/>
</dbReference>
<dbReference type="PROSITE" id="PS00022">
    <property type="entry name" value="EGF_1"/>
    <property type="match status" value="1"/>
</dbReference>
<sequence>MSIVEIYAGFGLSGFNGDGYSNLKTLFNTPTSISQNPLNGDLYIADTLNDKIRMVSNSTKLVSSLQYSFNKPQGVFVTKNGNIYIADTGNNLIKKYEISTQKLSIIAGGGYLSGIQQEIDGADGTSLILNSPKSLYVVSNGKNEIVYFTDADRVRSVDENGKFRIVDQNSPQSNLFGIFVTEQGEIYTSSQTNNFLQMKLSKSSETKLFIGSSSFSSGYSGDLEEYSSLNIKFYEPSSLLLYQNSIIIADKSNNCLRMINLQNRMVSTLSGGIVNHPYGENISPLKMYETGNVNYPFMYKNEFYFVEKLNIIRKVSNGKMTTVFGSDRLLTYSNIPQRIYLQQIRELHCLESGELLILSQLSPNLGLYYLNMENGNFSQLSDYGEAISVIGNSLANSSIYILDVNGYFHYYKNMIYQQTIIPFKSYFSSYGFCVIPNYRYPNSTSIFGYYGQITFYEIIHYSNQSFQLYSRDLPGYTFFSCYEGKFYIGMTSKLFELNIENFSLNRIAGLDSINISNASFEVVGYSGEDIPVMESALQIQRVDCYEPTKILLTGTNYISQVSNGNISTIAGLNPSVGIQIASSFARDPLNKVIYFIDTKSLKKYDEKTGITTPLSPSTIMVPYTYIYEPNFLSLGYVASSMIFSNFDRKIYVKEACRVLRIDPETMKFERIIGKGCGTLTFNVKGLDTTLPLSNTYLAVNETNGDLFIATLFIIAKYEISTQMITRVAQFTFGNDSPDGPITNQTKPGTITNIIIQGSSIYFSTATSVKKIEIMSENELYLRTIAGTSDSGYSGNNLPAGISLLEKIYAMKQKRNGDIIILDSTLVRMYEKETGLLVDIAGVRLENPKFNGDGKGTYTSFVSFLTSVEYEESDGSIFLFDNRKLIRKIYPVCGENSAFNSWNNTCVCLEGFYGSNCQPIQCNGTLSSNSNVCNGNGQCVQTNTCKCNEGFEGEFCQIKKASSVDTSTVLIISIVVPIVVMLSLKRKKNKNVEIAKIDTEIIELSDFPTESSRIISSSMGSVTSDTEDTFSRYSNITRIGQGAFGSVFKANDSKKGNQIKAVKIVKFESFTDLNSIMKEASQLSNINHPNIIKVNDYFITSDNLLCIDMDYYECGDLTRFLKENCSEIIVKQILKQSLSALKYVHDVLSIIHRDIKPTNIFIKKLSKEKIEIVIADFGLAKKFQEMKGQSYVGTPLCKFLHNWSI</sequence>
<dbReference type="GO" id="GO:0004674">
    <property type="term" value="F:protein serine/threonine kinase activity"/>
    <property type="evidence" value="ECO:0007669"/>
    <property type="project" value="InterPro"/>
</dbReference>
<keyword evidence="2" id="KW-0245">EGF-like domain</keyword>
<dbReference type="OrthoDB" id="10252171at2759"/>
<evidence type="ECO:0000313" key="7">
    <source>
        <dbReference type="Proteomes" id="UP000006671"/>
    </source>
</evidence>
<dbReference type="EMBL" id="GG738891">
    <property type="protein sequence ID" value="EFC40660.1"/>
    <property type="molecule type" value="Genomic_DNA"/>
</dbReference>
<gene>
    <name evidence="6" type="ORF">NAEGRDRAFT_71566</name>
</gene>
<evidence type="ECO:0000259" key="4">
    <source>
        <dbReference type="PROSITE" id="PS50011"/>
    </source>
</evidence>
<dbReference type="CDD" id="cd05819">
    <property type="entry name" value="NHL"/>
    <property type="match status" value="1"/>
</dbReference>
<dbReference type="InterPro" id="IPR000742">
    <property type="entry name" value="EGF"/>
</dbReference>
<dbReference type="PROSITE" id="PS01186">
    <property type="entry name" value="EGF_2"/>
    <property type="match status" value="1"/>
</dbReference>
<dbReference type="Gene3D" id="2.10.25.10">
    <property type="entry name" value="Laminin"/>
    <property type="match status" value="1"/>
</dbReference>
<feature type="disulfide bond" evidence="2">
    <location>
        <begin position="946"/>
        <end position="955"/>
    </location>
</feature>
<dbReference type="GeneID" id="8854647"/>
<dbReference type="SUPFAM" id="SSF63825">
    <property type="entry name" value="YWTD domain"/>
    <property type="match status" value="2"/>
</dbReference>
<dbReference type="Pfam" id="PF00069">
    <property type="entry name" value="Pkinase"/>
    <property type="match status" value="1"/>
</dbReference>
<feature type="domain" description="Protein kinase" evidence="4">
    <location>
        <begin position="1032"/>
        <end position="1204"/>
    </location>
</feature>
<evidence type="ECO:0000313" key="6">
    <source>
        <dbReference type="EMBL" id="EFC40660.1"/>
    </source>
</evidence>
<dbReference type="STRING" id="5762.D2VRF4"/>
<dbReference type="InterPro" id="IPR001258">
    <property type="entry name" value="NHL_repeat"/>
</dbReference>
<accession>D2VRF4</accession>
<dbReference type="CDD" id="cd00180">
    <property type="entry name" value="PKc"/>
    <property type="match status" value="1"/>
</dbReference>
<evidence type="ECO:0000256" key="1">
    <source>
        <dbReference type="ARBA" id="ARBA00022737"/>
    </source>
</evidence>
<dbReference type="PANTHER" id="PTHR24348">
    <property type="entry name" value="SERINE/THREONINE-PROTEIN KINASE UNC-51-RELATED"/>
    <property type="match status" value="1"/>
</dbReference>
<dbReference type="Gene3D" id="2.120.10.30">
    <property type="entry name" value="TolB, C-terminal domain"/>
    <property type="match status" value="2"/>
</dbReference>
<proteinExistence type="predicted"/>
<dbReference type="GO" id="GO:0005524">
    <property type="term" value="F:ATP binding"/>
    <property type="evidence" value="ECO:0007669"/>
    <property type="project" value="InterPro"/>
</dbReference>
<feature type="domain" description="EGF-like" evidence="5">
    <location>
        <begin position="922"/>
        <end position="956"/>
    </location>
</feature>
<feature type="repeat" description="NHL" evidence="3">
    <location>
        <begin position="69"/>
        <end position="99"/>
    </location>
</feature>
<dbReference type="Proteomes" id="UP000006671">
    <property type="component" value="Unassembled WGS sequence"/>
</dbReference>
<keyword evidence="2" id="KW-1015">Disulfide bond</keyword>